<name>A0A6J7JKL7_9ZZZZ</name>
<reference evidence="1" key="1">
    <citation type="submission" date="2020-05" db="EMBL/GenBank/DDBJ databases">
        <authorList>
            <person name="Chiriac C."/>
            <person name="Salcher M."/>
            <person name="Ghai R."/>
            <person name="Kavagutti S V."/>
        </authorList>
    </citation>
    <scope>NUCLEOTIDE SEQUENCE</scope>
</reference>
<evidence type="ECO:0000313" key="1">
    <source>
        <dbReference type="EMBL" id="CAB4943916.1"/>
    </source>
</evidence>
<dbReference type="AlphaFoldDB" id="A0A6J7JKL7"/>
<protein>
    <submittedName>
        <fullName evidence="1">Unannotated protein</fullName>
    </submittedName>
</protein>
<dbReference type="EMBL" id="CAFBNE010000027">
    <property type="protein sequence ID" value="CAB4943916.1"/>
    <property type="molecule type" value="Genomic_DNA"/>
</dbReference>
<sequence length="61" mass="5657">MTAANRPASAGGSRGAAAFVLGVGLATAGSSVSLLSATGITTVAGNFDSGAIYTGLTLPSA</sequence>
<proteinExistence type="predicted"/>
<gene>
    <name evidence="1" type="ORF">UFOPK3772_01105</name>
</gene>
<accession>A0A6J7JKL7</accession>
<organism evidence="1">
    <name type="scientific">freshwater metagenome</name>
    <dbReference type="NCBI Taxonomy" id="449393"/>
    <lineage>
        <taxon>unclassified sequences</taxon>
        <taxon>metagenomes</taxon>
        <taxon>ecological metagenomes</taxon>
    </lineage>
</organism>